<dbReference type="Pfam" id="PF22698">
    <property type="entry name" value="Semialdhyde_dhC_1"/>
    <property type="match status" value="1"/>
</dbReference>
<accession>A0A061SXL6</accession>
<dbReference type="EMBL" id="JEMU01000001">
    <property type="protein sequence ID" value="KAJ04829.1"/>
    <property type="molecule type" value="Genomic_DNA"/>
</dbReference>
<dbReference type="HAMAP" id="MF_00150">
    <property type="entry name" value="ArgC_type1"/>
    <property type="match status" value="1"/>
</dbReference>
<dbReference type="InterPro" id="IPR050085">
    <property type="entry name" value="AGPR"/>
</dbReference>
<dbReference type="Pfam" id="PF01118">
    <property type="entry name" value="Semialdhyde_dh"/>
    <property type="match status" value="1"/>
</dbReference>
<gene>
    <name evidence="5 7" type="primary">argC</name>
    <name evidence="7" type="ORF">PM02_01055</name>
</gene>
<comment type="pathway">
    <text evidence="5">Amino-acid biosynthesis; L-arginine biosynthesis; N(2)-acetyl-L-ornithine from L-glutamate: step 3/4.</text>
</comment>
<protein>
    <recommendedName>
        <fullName evidence="5">N-acetyl-gamma-glutamyl-phosphate reductase</fullName>
        <shortName evidence="5">AGPR</shortName>
        <ecNumber evidence="5">1.2.1.38</ecNumber>
    </recommendedName>
    <alternativeName>
        <fullName evidence="5">N-acetyl-glutamate semialdehyde dehydrogenase</fullName>
        <shortName evidence="5">NAGSA dehydrogenase</shortName>
    </alternativeName>
</protein>
<dbReference type="PANTHER" id="PTHR32338">
    <property type="entry name" value="N-ACETYL-GAMMA-GLUTAMYL-PHOSPHATE REDUCTASE, CHLOROPLASTIC-RELATED-RELATED"/>
    <property type="match status" value="1"/>
</dbReference>
<dbReference type="SUPFAM" id="SSF55347">
    <property type="entry name" value="Glyceraldehyde-3-phosphate dehydrogenase-like, C-terminal domain"/>
    <property type="match status" value="1"/>
</dbReference>
<dbReference type="GO" id="GO:0003942">
    <property type="term" value="F:N-acetyl-gamma-glutamyl-phosphate reductase activity"/>
    <property type="evidence" value="ECO:0007669"/>
    <property type="project" value="UniProtKB-UniRule"/>
</dbReference>
<dbReference type="NCBIfam" id="TIGR01850">
    <property type="entry name" value="argC"/>
    <property type="match status" value="1"/>
</dbReference>
<comment type="caution">
    <text evidence="7">The sequence shown here is derived from an EMBL/GenBank/DDBJ whole genome shotgun (WGS) entry which is preliminary data.</text>
</comment>
<dbReference type="UniPathway" id="UPA00068">
    <property type="reaction ID" value="UER00108"/>
</dbReference>
<feature type="domain" description="Semialdehyde dehydrogenase NAD-binding" evidence="6">
    <location>
        <begin position="4"/>
        <end position="141"/>
    </location>
</feature>
<dbReference type="RefSeq" id="WP_037904393.1">
    <property type="nucleotide sequence ID" value="NZ_JEMU01000001.1"/>
</dbReference>
<dbReference type="EC" id="1.2.1.38" evidence="5"/>
<dbReference type="eggNOG" id="COG0002">
    <property type="taxonomic scope" value="Bacteria"/>
</dbReference>
<dbReference type="CDD" id="cd17895">
    <property type="entry name" value="AGPR_1_N"/>
    <property type="match status" value="1"/>
</dbReference>
<comment type="subcellular location">
    <subcellularLocation>
        <location evidence="5">Cytoplasm</location>
    </subcellularLocation>
</comment>
<keyword evidence="3 5" id="KW-0521">NADP</keyword>
<name>A0A061SXL6_9RHOB</name>
<dbReference type="GO" id="GO:0005737">
    <property type="term" value="C:cytoplasm"/>
    <property type="evidence" value="ECO:0007669"/>
    <property type="project" value="UniProtKB-SubCell"/>
</dbReference>
<comment type="function">
    <text evidence="5">Catalyzes the NADPH-dependent reduction of N-acetyl-5-glutamyl phosphate to yield N-acetyl-L-glutamate 5-semialdehyde.</text>
</comment>
<keyword evidence="4 5" id="KW-0560">Oxidoreductase</keyword>
<feature type="active site" evidence="5">
    <location>
        <position position="149"/>
    </location>
</feature>
<evidence type="ECO:0000256" key="2">
    <source>
        <dbReference type="ARBA" id="ARBA00022605"/>
    </source>
</evidence>
<dbReference type="Proteomes" id="UP000027337">
    <property type="component" value="Unassembled WGS sequence"/>
</dbReference>
<dbReference type="PANTHER" id="PTHR32338:SF10">
    <property type="entry name" value="N-ACETYL-GAMMA-GLUTAMYL-PHOSPHATE REDUCTASE, CHLOROPLASTIC-RELATED"/>
    <property type="match status" value="1"/>
</dbReference>
<keyword evidence="1 5" id="KW-0055">Arginine biosynthesis</keyword>
<dbReference type="Gene3D" id="3.40.50.720">
    <property type="entry name" value="NAD(P)-binding Rossmann-like Domain"/>
    <property type="match status" value="1"/>
</dbReference>
<dbReference type="GO" id="GO:0006526">
    <property type="term" value="P:L-arginine biosynthetic process"/>
    <property type="evidence" value="ECO:0007669"/>
    <property type="project" value="UniProtKB-UniRule"/>
</dbReference>
<evidence type="ECO:0000256" key="5">
    <source>
        <dbReference type="HAMAP-Rule" id="MF_00150"/>
    </source>
</evidence>
<dbReference type="Gene3D" id="3.30.360.10">
    <property type="entry name" value="Dihydrodipicolinate Reductase, domain 2"/>
    <property type="match status" value="1"/>
</dbReference>
<evidence type="ECO:0000259" key="6">
    <source>
        <dbReference type="SMART" id="SM00859"/>
    </source>
</evidence>
<dbReference type="SMART" id="SM00859">
    <property type="entry name" value="Semialdhyde_dh"/>
    <property type="match status" value="1"/>
</dbReference>
<evidence type="ECO:0000256" key="1">
    <source>
        <dbReference type="ARBA" id="ARBA00022571"/>
    </source>
</evidence>
<dbReference type="GO" id="GO:0070401">
    <property type="term" value="F:NADP+ binding"/>
    <property type="evidence" value="ECO:0007669"/>
    <property type="project" value="InterPro"/>
</dbReference>
<organism evidence="7 8">
    <name type="scientific">Sulfitobacter mediterraneus</name>
    <dbReference type="NCBI Taxonomy" id="83219"/>
    <lineage>
        <taxon>Bacteria</taxon>
        <taxon>Pseudomonadati</taxon>
        <taxon>Pseudomonadota</taxon>
        <taxon>Alphaproteobacteria</taxon>
        <taxon>Rhodobacterales</taxon>
        <taxon>Roseobacteraceae</taxon>
        <taxon>Sulfitobacter</taxon>
    </lineage>
</organism>
<reference evidence="7 8" key="1">
    <citation type="journal article" date="2014" name="Genome Announc.">
        <title>Draft Genome Sequences of Two Isolates of the Roseobacter Group, Sulfitobacter sp. Strains 3SOLIMAR09 and 1FIGIMAR09, from Harbors of Mallorca Island (Mediterranean Sea).</title>
        <authorList>
            <person name="Mas-Llado M."/>
            <person name="Pina-Villalonga J.M."/>
            <person name="Brunet-Galmes I."/>
            <person name="Nogales B."/>
            <person name="Bosch R."/>
        </authorList>
    </citation>
    <scope>NUCLEOTIDE SEQUENCE [LARGE SCALE GENOMIC DNA]</scope>
    <source>
        <strain evidence="7 8">1FIGIMAR09</strain>
    </source>
</reference>
<dbReference type="STRING" id="83219.PM02_01055"/>
<evidence type="ECO:0000256" key="4">
    <source>
        <dbReference type="ARBA" id="ARBA00023002"/>
    </source>
</evidence>
<dbReference type="InterPro" id="IPR000534">
    <property type="entry name" value="Semialdehyde_DH_NAD-bd"/>
</dbReference>
<dbReference type="GO" id="GO:0051287">
    <property type="term" value="F:NAD binding"/>
    <property type="evidence" value="ECO:0007669"/>
    <property type="project" value="InterPro"/>
</dbReference>
<evidence type="ECO:0000256" key="3">
    <source>
        <dbReference type="ARBA" id="ARBA00022857"/>
    </source>
</evidence>
<evidence type="ECO:0000313" key="7">
    <source>
        <dbReference type="EMBL" id="KAJ04829.1"/>
    </source>
</evidence>
<dbReference type="InterPro" id="IPR058924">
    <property type="entry name" value="AGPR_dimerisation_dom"/>
</dbReference>
<evidence type="ECO:0000313" key="8">
    <source>
        <dbReference type="Proteomes" id="UP000027337"/>
    </source>
</evidence>
<comment type="catalytic activity">
    <reaction evidence="5">
        <text>N-acetyl-L-glutamate 5-semialdehyde + phosphate + NADP(+) = N-acetyl-L-glutamyl 5-phosphate + NADPH + H(+)</text>
        <dbReference type="Rhea" id="RHEA:21588"/>
        <dbReference type="ChEBI" id="CHEBI:15378"/>
        <dbReference type="ChEBI" id="CHEBI:29123"/>
        <dbReference type="ChEBI" id="CHEBI:43474"/>
        <dbReference type="ChEBI" id="CHEBI:57783"/>
        <dbReference type="ChEBI" id="CHEBI:57936"/>
        <dbReference type="ChEBI" id="CHEBI:58349"/>
        <dbReference type="EC" id="1.2.1.38"/>
    </reaction>
</comment>
<dbReference type="SUPFAM" id="SSF51735">
    <property type="entry name" value="NAD(P)-binding Rossmann-fold domains"/>
    <property type="match status" value="1"/>
</dbReference>
<dbReference type="InterPro" id="IPR036291">
    <property type="entry name" value="NAD(P)-bd_dom_sf"/>
</dbReference>
<keyword evidence="5" id="KW-0963">Cytoplasm</keyword>
<keyword evidence="2 5" id="KW-0028">Amino-acid biosynthesis</keyword>
<comment type="similarity">
    <text evidence="5">Belongs to the NAGSA dehydrogenase family. Type 1 subfamily.</text>
</comment>
<dbReference type="CDD" id="cd23934">
    <property type="entry name" value="AGPR_1_C"/>
    <property type="match status" value="1"/>
</dbReference>
<sequence length="342" mass="36791">MTYNIAILGASGYTGAELIRLIAGHSSMTIKALGGNSKAGQQMSEVFPHLRHLDLPALVTIDDIDFSGIDLCFCALPHKTSQEVIAALPKTLKIVDLSADFRLRDPAEYEKWYGNPHAALEQQKEAVYGLTEFYRKEIAAARLVAGTGCNAATGQFALRPLVAAGVIDLDEIILDLKCAVSGAGRALKENLLHAELSEGYHAYALGSTHRHLGEFDQEFSAIAGRTVQVQFTPHLVPANRGILATCYVKGSADEIHATLQKAYSDEPFIEVLPMGEAPSTRHIRGSNFCHIGVVADRVEGRVIVVAALDNLTKGSSGQALQNANLMLGLEETEGLMMAPLFP</sequence>
<proteinExistence type="inferred from homology"/>
<keyword evidence="8" id="KW-1185">Reference proteome</keyword>
<dbReference type="InterPro" id="IPR000706">
    <property type="entry name" value="AGPR_type-1"/>
</dbReference>
<dbReference type="AlphaFoldDB" id="A0A061SXL6"/>